<evidence type="ECO:0000259" key="3">
    <source>
        <dbReference type="SMART" id="SM00460"/>
    </source>
</evidence>
<reference evidence="4" key="2">
    <citation type="journal article" date="2021" name="PeerJ">
        <title>Extensive microbial diversity within the chicken gut microbiome revealed by metagenomics and culture.</title>
        <authorList>
            <person name="Gilroy R."/>
            <person name="Ravi A."/>
            <person name="Getino M."/>
            <person name="Pursley I."/>
            <person name="Horton D.L."/>
            <person name="Alikhan N.F."/>
            <person name="Baker D."/>
            <person name="Gharbi K."/>
            <person name="Hall N."/>
            <person name="Watson M."/>
            <person name="Adriaenssens E.M."/>
            <person name="Foster-Nyarko E."/>
            <person name="Jarju S."/>
            <person name="Secka A."/>
            <person name="Antonio M."/>
            <person name="Oren A."/>
            <person name="Chaudhuri R.R."/>
            <person name="La Ragione R."/>
            <person name="Hildebrand F."/>
            <person name="Pallen M.J."/>
        </authorList>
    </citation>
    <scope>NUCLEOTIDE SEQUENCE</scope>
    <source>
        <strain evidence="4">23406</strain>
    </source>
</reference>
<evidence type="ECO:0000313" key="5">
    <source>
        <dbReference type="Proteomes" id="UP000886891"/>
    </source>
</evidence>
<dbReference type="PANTHER" id="PTHR46333:SF2">
    <property type="entry name" value="CYTOKINESIS PROTEIN 3"/>
    <property type="match status" value="1"/>
</dbReference>
<reference evidence="4" key="1">
    <citation type="submission" date="2020-10" db="EMBL/GenBank/DDBJ databases">
        <authorList>
            <person name="Gilroy R."/>
        </authorList>
    </citation>
    <scope>NUCLEOTIDE SEQUENCE</scope>
    <source>
        <strain evidence="4">23406</strain>
    </source>
</reference>
<dbReference type="Proteomes" id="UP000886891">
    <property type="component" value="Unassembled WGS sequence"/>
</dbReference>
<dbReference type="AlphaFoldDB" id="A0A9D1NC47"/>
<evidence type="ECO:0000256" key="1">
    <source>
        <dbReference type="ARBA" id="ARBA00004196"/>
    </source>
</evidence>
<dbReference type="InterPro" id="IPR042229">
    <property type="entry name" value="Listeria/Bacterioides_rpt_sf"/>
</dbReference>
<evidence type="ECO:0000256" key="2">
    <source>
        <dbReference type="SAM" id="SignalP"/>
    </source>
</evidence>
<feature type="signal peptide" evidence="2">
    <location>
        <begin position="1"/>
        <end position="24"/>
    </location>
</feature>
<sequence length="808" mass="89661">MMQHKTIRLTAILALVLVAALALTACVTTETPGEKDIYIRFDAQGGSEVEAIKVEGLTKIEWPTPTRKDYEFAGWYLGRDYKTRVDGTDYFAQNPLKASVTLYAKWTAAGTVSVVTLDVNGGKALSVATVEVADGKQATLPVPEKEGGYRFVGWYTQSEGGTQMTNAAGQLLQVWQSGSITLYAHWAEATYTVTLKSTDRNAVLEGGGTGLKYGTTVTVRVTLTGGTREFSGWFADNTLYSSEQVYTFIVTKDITLIAVWKDDSDFGTVENSDGTLTIVRYDGSTDIDLYIPDIIDGKKVTEIGTAVFENADLNRIYLPYSVRTIGARAFRSCNAEITFGIGSELTTCAADAFDNGKKIRIGFSERDSIKDVFGAQEVVFERYGVLGDTFVGEVLYDSDDYVTLVAYALFYGLESATVTLDYAPEITSDEALNRFVSEENAKAKTYLSDFDYDCVNLSWAVRASLKNGILTLDFTFEKAPYIMATETTAGGNRQTIMKPYVVERHYDDSSFVDETLPIEDNPRRSVETSEQMLYAVEHGYKPIFPGEFNPAYEVYWSARRALAEIIKPGMTKVDQAHAIYDYLTRTVVYDTELLDIFNSVDGNASVLKKYRGFYLEGALVDEKSVCDGIAKAYSLMCNMMEITAIRVSGNILKDMDGDGVAETPGTAHAWNKIRIDKQWYVVDATSGSPIFTVKNGTRYQTPVHNYFMINDQTMAKTHRQSADRSYPAANGTNYDYYSETKMTVSAAGGVTKIYDLMINTTEERGYVLGLFAASDCDMLEIRTTLNIKEFGYGFIPLDAERKIYILLR</sequence>
<feature type="domain" description="Transglutaminase-like" evidence="3">
    <location>
        <begin position="619"/>
        <end position="686"/>
    </location>
</feature>
<accession>A0A9D1NC47</accession>
<evidence type="ECO:0000313" key="4">
    <source>
        <dbReference type="EMBL" id="HIV00389.1"/>
    </source>
</evidence>
<dbReference type="InterPro" id="IPR038765">
    <property type="entry name" value="Papain-like_cys_pep_sf"/>
</dbReference>
<name>A0A9D1NC47_9FIRM</name>
<dbReference type="NCBIfam" id="TIGR02543">
    <property type="entry name" value="List_Bact_rpt"/>
    <property type="match status" value="2"/>
</dbReference>
<gene>
    <name evidence="4" type="ORF">IAB14_04690</name>
</gene>
<dbReference type="SMART" id="SM00460">
    <property type="entry name" value="TGc"/>
    <property type="match status" value="1"/>
</dbReference>
<feature type="chain" id="PRO_5039203611" evidence="2">
    <location>
        <begin position="25"/>
        <end position="808"/>
    </location>
</feature>
<dbReference type="InterPro" id="IPR026906">
    <property type="entry name" value="LRR_5"/>
</dbReference>
<dbReference type="SUPFAM" id="SSF54001">
    <property type="entry name" value="Cysteine proteinases"/>
    <property type="match status" value="1"/>
</dbReference>
<dbReference type="InterPro" id="IPR032675">
    <property type="entry name" value="LRR_dom_sf"/>
</dbReference>
<protein>
    <submittedName>
        <fullName evidence="4">InlB B-repeat-containing protein</fullName>
    </submittedName>
</protein>
<dbReference type="Gene3D" id="3.10.620.30">
    <property type="match status" value="1"/>
</dbReference>
<dbReference type="InterPro" id="IPR013378">
    <property type="entry name" value="InlB-like_B-rpt"/>
</dbReference>
<comment type="subcellular location">
    <subcellularLocation>
        <location evidence="1">Cell envelope</location>
    </subcellularLocation>
</comment>
<proteinExistence type="predicted"/>
<dbReference type="PROSITE" id="PS51257">
    <property type="entry name" value="PROKAR_LIPOPROTEIN"/>
    <property type="match status" value="1"/>
</dbReference>
<dbReference type="PANTHER" id="PTHR46333">
    <property type="entry name" value="CYTOKINESIS PROTEIN 3"/>
    <property type="match status" value="1"/>
</dbReference>
<dbReference type="InterPro" id="IPR052557">
    <property type="entry name" value="CAP/Cytokinesis_protein"/>
</dbReference>
<dbReference type="GO" id="GO:0005737">
    <property type="term" value="C:cytoplasm"/>
    <property type="evidence" value="ECO:0007669"/>
    <property type="project" value="TreeGrafter"/>
</dbReference>
<comment type="caution">
    <text evidence="4">The sequence shown here is derived from an EMBL/GenBank/DDBJ whole genome shotgun (WGS) entry which is preliminary data.</text>
</comment>
<dbReference type="InterPro" id="IPR002931">
    <property type="entry name" value="Transglutaminase-like"/>
</dbReference>
<dbReference type="Gene3D" id="2.60.40.4270">
    <property type="entry name" value="Listeria-Bacteroides repeat domain"/>
    <property type="match status" value="2"/>
</dbReference>
<dbReference type="EMBL" id="DVOH01000035">
    <property type="protein sequence ID" value="HIV00389.1"/>
    <property type="molecule type" value="Genomic_DNA"/>
</dbReference>
<dbReference type="Pfam" id="PF09479">
    <property type="entry name" value="Flg_new"/>
    <property type="match status" value="3"/>
</dbReference>
<dbReference type="Gene3D" id="3.80.10.10">
    <property type="entry name" value="Ribonuclease Inhibitor"/>
    <property type="match status" value="1"/>
</dbReference>
<dbReference type="Pfam" id="PF13306">
    <property type="entry name" value="LRR_5"/>
    <property type="match status" value="1"/>
</dbReference>
<dbReference type="Pfam" id="PF01841">
    <property type="entry name" value="Transglut_core"/>
    <property type="match status" value="1"/>
</dbReference>
<keyword evidence="2" id="KW-0732">Signal</keyword>
<organism evidence="4 5">
    <name type="scientific">Candidatus Stercoripulliclostridium merdipullorum</name>
    <dbReference type="NCBI Taxonomy" id="2840952"/>
    <lineage>
        <taxon>Bacteria</taxon>
        <taxon>Bacillati</taxon>
        <taxon>Bacillota</taxon>
        <taxon>Clostridia</taxon>
        <taxon>Eubacteriales</taxon>
        <taxon>Candidatus Stercoripulliclostridium</taxon>
    </lineage>
</organism>
<dbReference type="GO" id="GO:0030313">
    <property type="term" value="C:cell envelope"/>
    <property type="evidence" value="ECO:0007669"/>
    <property type="project" value="UniProtKB-SubCell"/>
</dbReference>